<dbReference type="InterPro" id="IPR011009">
    <property type="entry name" value="Kinase-like_dom_sf"/>
</dbReference>
<dbReference type="Proteomes" id="UP000774804">
    <property type="component" value="Unassembled WGS sequence"/>
</dbReference>
<accession>A0A8T1FHA7</accession>
<evidence type="ECO:0000313" key="3">
    <source>
        <dbReference type="EMBL" id="KAG2916663.1"/>
    </source>
</evidence>
<evidence type="ECO:0000313" key="5">
    <source>
        <dbReference type="EMBL" id="KAG3219394.1"/>
    </source>
</evidence>
<organism evidence="4 6">
    <name type="scientific">Phytophthora cactorum</name>
    <dbReference type="NCBI Taxonomy" id="29920"/>
    <lineage>
        <taxon>Eukaryota</taxon>
        <taxon>Sar</taxon>
        <taxon>Stramenopiles</taxon>
        <taxon>Oomycota</taxon>
        <taxon>Peronosporomycetes</taxon>
        <taxon>Peronosporales</taxon>
        <taxon>Peronosporaceae</taxon>
        <taxon>Phytophthora</taxon>
    </lineage>
</organism>
<name>A0A8T1FHA7_9STRA</name>
<dbReference type="PANTHER" id="PTHR44329">
    <property type="entry name" value="SERINE/THREONINE-PROTEIN KINASE TNNI3K-RELATED"/>
    <property type="match status" value="1"/>
</dbReference>
<dbReference type="Proteomes" id="UP000697107">
    <property type="component" value="Unassembled WGS sequence"/>
</dbReference>
<dbReference type="PIRSF" id="PIRSF000654">
    <property type="entry name" value="Integrin-linked_kinase"/>
    <property type="match status" value="1"/>
</dbReference>
<dbReference type="SUPFAM" id="SSF56112">
    <property type="entry name" value="Protein kinase-like (PK-like)"/>
    <property type="match status" value="1"/>
</dbReference>
<dbReference type="GO" id="GO:0005524">
    <property type="term" value="F:ATP binding"/>
    <property type="evidence" value="ECO:0007669"/>
    <property type="project" value="InterPro"/>
</dbReference>
<dbReference type="EMBL" id="RCMI01000335">
    <property type="protein sequence ID" value="KAG2916663.1"/>
    <property type="molecule type" value="Genomic_DNA"/>
</dbReference>
<gene>
    <name evidence="2" type="ORF">PC113_g11865</name>
    <name evidence="3" type="ORF">PC115_g10970</name>
    <name evidence="4" type="ORF">PC118_g13971</name>
    <name evidence="5" type="ORF">PC129_g9821</name>
</gene>
<dbReference type="PROSITE" id="PS50011">
    <property type="entry name" value="PROTEIN_KINASE_DOM"/>
    <property type="match status" value="1"/>
</dbReference>
<dbReference type="GO" id="GO:0004674">
    <property type="term" value="F:protein serine/threonine kinase activity"/>
    <property type="evidence" value="ECO:0007669"/>
    <property type="project" value="TreeGrafter"/>
</dbReference>
<reference evidence="4" key="1">
    <citation type="submission" date="2018-10" db="EMBL/GenBank/DDBJ databases">
        <title>Effector identification in a new, highly contiguous assembly of the strawberry crown rot pathogen Phytophthora cactorum.</title>
        <authorList>
            <person name="Armitage A.D."/>
            <person name="Nellist C.F."/>
            <person name="Bates H."/>
            <person name="Vickerstaff R.J."/>
            <person name="Harrison R.J."/>
        </authorList>
    </citation>
    <scope>NUCLEOTIDE SEQUENCE</scope>
    <source>
        <strain evidence="2">15-7</strain>
        <strain evidence="3">4032</strain>
        <strain evidence="4">P415</strain>
        <strain evidence="5">P421</strain>
    </source>
</reference>
<proteinExistence type="predicted"/>
<dbReference type="Proteomes" id="UP000760860">
    <property type="component" value="Unassembled WGS sequence"/>
</dbReference>
<evidence type="ECO:0000313" key="6">
    <source>
        <dbReference type="Proteomes" id="UP000697107"/>
    </source>
</evidence>
<comment type="caution">
    <text evidence="4">The sequence shown here is derived from an EMBL/GenBank/DDBJ whole genome shotgun (WGS) entry which is preliminary data.</text>
</comment>
<dbReference type="EMBL" id="RCMG01000347">
    <property type="protein sequence ID" value="KAG2856093.1"/>
    <property type="molecule type" value="Genomic_DNA"/>
</dbReference>
<dbReference type="EMBL" id="RCML01000496">
    <property type="protein sequence ID" value="KAG2975387.1"/>
    <property type="molecule type" value="Genomic_DNA"/>
</dbReference>
<sequence length="248" mass="28707">MDHPNVLKLYGASHCSRPALLVCEDATNGPLVSYLTRQRQLQAEKRRSKRRDQLEQPWPYRNQRHALWSLFLQAAQGLKYLHEDLKLVHGNLKSDNILVTADGHVKLTDFGLGMLALQNQAVQDKKFHELGWRAPNCWQDKKLLRRPSFQDDIYSFGLCVLDVLVPTRSSIVPEDKKKLKHVGDEEFDPLEKSVLELIYDETHWKLIEDMCKSKPEDRLKLTDVISRMEEMRDAAAREPVDSSDCCML</sequence>
<dbReference type="Proteomes" id="UP000735874">
    <property type="component" value="Unassembled WGS sequence"/>
</dbReference>
<protein>
    <recommendedName>
        <fullName evidence="1">Protein kinase domain-containing protein</fullName>
    </recommendedName>
</protein>
<dbReference type="Gene3D" id="1.10.510.10">
    <property type="entry name" value="Transferase(Phosphotransferase) domain 1"/>
    <property type="match status" value="1"/>
</dbReference>
<dbReference type="Pfam" id="PF07714">
    <property type="entry name" value="PK_Tyr_Ser-Thr"/>
    <property type="match status" value="1"/>
</dbReference>
<dbReference type="AlphaFoldDB" id="A0A8T1FHA7"/>
<dbReference type="InterPro" id="IPR001245">
    <property type="entry name" value="Ser-Thr/Tyr_kinase_cat_dom"/>
</dbReference>
<evidence type="ECO:0000313" key="4">
    <source>
        <dbReference type="EMBL" id="KAG2975387.1"/>
    </source>
</evidence>
<evidence type="ECO:0000313" key="2">
    <source>
        <dbReference type="EMBL" id="KAG2856093.1"/>
    </source>
</evidence>
<dbReference type="InterPro" id="IPR000719">
    <property type="entry name" value="Prot_kinase_dom"/>
</dbReference>
<evidence type="ECO:0000259" key="1">
    <source>
        <dbReference type="PROSITE" id="PS50011"/>
    </source>
</evidence>
<dbReference type="EMBL" id="RCMV01000313">
    <property type="protein sequence ID" value="KAG3219394.1"/>
    <property type="molecule type" value="Genomic_DNA"/>
</dbReference>
<dbReference type="VEuPathDB" id="FungiDB:PC110_g7548"/>
<feature type="domain" description="Protein kinase" evidence="1">
    <location>
        <begin position="1"/>
        <end position="231"/>
    </location>
</feature>
<dbReference type="PANTHER" id="PTHR44329:SF214">
    <property type="entry name" value="PROTEIN KINASE DOMAIN-CONTAINING PROTEIN"/>
    <property type="match status" value="1"/>
</dbReference>
<dbReference type="InterPro" id="IPR051681">
    <property type="entry name" value="Ser/Thr_Kinases-Pseudokinases"/>
</dbReference>